<organism evidence="11 12">
    <name type="scientific">Salinisphaera orenii YIM 95161</name>
    <dbReference type="NCBI Taxonomy" id="1051139"/>
    <lineage>
        <taxon>Bacteria</taxon>
        <taxon>Pseudomonadati</taxon>
        <taxon>Pseudomonadota</taxon>
        <taxon>Gammaproteobacteria</taxon>
        <taxon>Salinisphaerales</taxon>
        <taxon>Salinisphaeraceae</taxon>
        <taxon>Salinisphaera</taxon>
    </lineage>
</organism>
<evidence type="ECO:0000256" key="5">
    <source>
        <dbReference type="ARBA" id="ARBA00022630"/>
    </source>
</evidence>
<dbReference type="EMBL" id="AYKF01000121">
    <property type="protein sequence ID" value="ROO25113.1"/>
    <property type="molecule type" value="Genomic_DNA"/>
</dbReference>
<evidence type="ECO:0000256" key="8">
    <source>
        <dbReference type="ARBA" id="ARBA00023027"/>
    </source>
</evidence>
<evidence type="ECO:0000259" key="9">
    <source>
        <dbReference type="Pfam" id="PF07992"/>
    </source>
</evidence>
<dbReference type="SUPFAM" id="SSF51905">
    <property type="entry name" value="FAD/NAD(P)-binding domain"/>
    <property type="match status" value="1"/>
</dbReference>
<evidence type="ECO:0000256" key="2">
    <source>
        <dbReference type="ARBA" id="ARBA00004496"/>
    </source>
</evidence>
<evidence type="ECO:0000256" key="4">
    <source>
        <dbReference type="ARBA" id="ARBA00022490"/>
    </source>
</evidence>
<protein>
    <submittedName>
        <fullName evidence="11">N-acyl-L-homoserine lactone synthetase</fullName>
    </submittedName>
</protein>
<accession>A0A423PHV2</accession>
<dbReference type="PANTHER" id="PTHR43429">
    <property type="entry name" value="PYRIDINE NUCLEOTIDE-DISULFIDE OXIDOREDUCTASE DOMAIN-CONTAINING"/>
    <property type="match status" value="1"/>
</dbReference>
<dbReference type="AlphaFoldDB" id="A0A423PHV2"/>
<sequence>MTEMTGMTSSAGPIVVVGSGLGGYTLIRQLRQHDPARPVVLVTADGGEVYSKPLLSNALAKHQTPESMVQKSAEAKAAELDVRLINHCHVHAVDPDARCLDTSAGEIPYGDLVLATGARQRVIVPAEADARWIDSVNNLDDYRRWYAKLESGVSHVLLIGAGLIGCEFADDLMHRGLRVTLVDPADWPLARLLPAALGRTLASALADNGADVRTGRHVAQLVRHGRGFTATLDDGSRVHADLVLSAAGLVPETALARSAGLVVDQGVRVDHRLRTSDPHIHAIGDCAQTPAGVQPYILPLMAQARVLAQVLAGGDARLAMKAMPVVVKTTSLPLTVCPPAAGSAGRWEIDGHGRHLRAVFRGDDDAPLGFALAGDSTAERAELGRQLPPLLA</sequence>
<comment type="subcellular location">
    <subcellularLocation>
        <location evidence="2">Cytoplasm</location>
    </subcellularLocation>
</comment>
<dbReference type="InterPro" id="IPR036188">
    <property type="entry name" value="FAD/NAD-bd_sf"/>
</dbReference>
<evidence type="ECO:0000313" key="12">
    <source>
        <dbReference type="Proteomes" id="UP000285123"/>
    </source>
</evidence>
<comment type="caution">
    <text evidence="11">The sequence shown here is derived from an EMBL/GenBank/DDBJ whole genome shotgun (WGS) entry which is preliminary data.</text>
</comment>
<evidence type="ECO:0000256" key="1">
    <source>
        <dbReference type="ARBA" id="ARBA00001974"/>
    </source>
</evidence>
<keyword evidence="5" id="KW-0285">Flavoprotein</keyword>
<reference evidence="11 12" key="1">
    <citation type="submission" date="2013-10" db="EMBL/GenBank/DDBJ databases">
        <title>Salinisphaera halophila YIM 95161 Genome Sequencing.</title>
        <authorList>
            <person name="Lai Q."/>
            <person name="Li C."/>
            <person name="Shao Z."/>
        </authorList>
    </citation>
    <scope>NUCLEOTIDE SEQUENCE [LARGE SCALE GENOMIC DNA]</scope>
    <source>
        <strain evidence="11 12">YIM 95161</strain>
    </source>
</reference>
<dbReference type="PRINTS" id="PR00411">
    <property type="entry name" value="PNDRDTASEI"/>
</dbReference>
<evidence type="ECO:0000256" key="7">
    <source>
        <dbReference type="ARBA" id="ARBA00023002"/>
    </source>
</evidence>
<proteinExistence type="inferred from homology"/>
<dbReference type="Proteomes" id="UP000285123">
    <property type="component" value="Unassembled WGS sequence"/>
</dbReference>
<comment type="similarity">
    <text evidence="3">Belongs to the FAD-dependent oxidoreductase family.</text>
</comment>
<dbReference type="InterPro" id="IPR023753">
    <property type="entry name" value="FAD/NAD-binding_dom"/>
</dbReference>
<evidence type="ECO:0000313" key="11">
    <source>
        <dbReference type="EMBL" id="ROO25113.1"/>
    </source>
</evidence>
<feature type="domain" description="FAD/NAD(P)-binding" evidence="9">
    <location>
        <begin position="14"/>
        <end position="291"/>
    </location>
</feature>
<dbReference type="Gene3D" id="3.30.390.120">
    <property type="match status" value="1"/>
</dbReference>
<evidence type="ECO:0000259" key="10">
    <source>
        <dbReference type="Pfam" id="PF18113"/>
    </source>
</evidence>
<feature type="domain" description="Rubredoxin binding" evidence="10">
    <location>
        <begin position="319"/>
        <end position="387"/>
    </location>
</feature>
<dbReference type="PANTHER" id="PTHR43429:SF3">
    <property type="entry name" value="NITRITE REDUCTASE [NAD(P)H]"/>
    <property type="match status" value="1"/>
</dbReference>
<keyword evidence="8" id="KW-0520">NAD</keyword>
<evidence type="ECO:0000256" key="6">
    <source>
        <dbReference type="ARBA" id="ARBA00022827"/>
    </source>
</evidence>
<evidence type="ECO:0000256" key="3">
    <source>
        <dbReference type="ARBA" id="ARBA00006442"/>
    </source>
</evidence>
<dbReference type="Pfam" id="PF07992">
    <property type="entry name" value="Pyr_redox_2"/>
    <property type="match status" value="1"/>
</dbReference>
<dbReference type="InterPro" id="IPR050260">
    <property type="entry name" value="FAD-bd_OxRdtase"/>
</dbReference>
<dbReference type="GO" id="GO:0005737">
    <property type="term" value="C:cytoplasm"/>
    <property type="evidence" value="ECO:0007669"/>
    <property type="project" value="UniProtKB-SubCell"/>
</dbReference>
<keyword evidence="4" id="KW-0963">Cytoplasm</keyword>
<dbReference type="Gene3D" id="3.50.50.60">
    <property type="entry name" value="FAD/NAD(P)-binding domain"/>
    <property type="match status" value="2"/>
</dbReference>
<dbReference type="InterPro" id="IPR041364">
    <property type="entry name" value="Rbx-bd"/>
</dbReference>
<dbReference type="PRINTS" id="PR00368">
    <property type="entry name" value="FADPNR"/>
</dbReference>
<comment type="cofactor">
    <cofactor evidence="1">
        <name>FAD</name>
        <dbReference type="ChEBI" id="CHEBI:57692"/>
    </cofactor>
</comment>
<keyword evidence="6" id="KW-0274">FAD</keyword>
<keyword evidence="7" id="KW-0560">Oxidoreductase</keyword>
<dbReference type="GO" id="GO:0016491">
    <property type="term" value="F:oxidoreductase activity"/>
    <property type="evidence" value="ECO:0007669"/>
    <property type="project" value="UniProtKB-KW"/>
</dbReference>
<dbReference type="Pfam" id="PF18113">
    <property type="entry name" value="Rbx_binding"/>
    <property type="match status" value="1"/>
</dbReference>
<gene>
    <name evidence="11" type="ORF">SAHL_15135</name>
</gene>
<name>A0A423PHV2_9GAMM</name>